<name>A0ACC3YQS1_COLTU</name>
<organism evidence="1 2">
    <name type="scientific">Colletotrichum truncatum</name>
    <name type="common">Anthracnose fungus</name>
    <name type="synonym">Colletotrichum capsici</name>
    <dbReference type="NCBI Taxonomy" id="5467"/>
    <lineage>
        <taxon>Eukaryota</taxon>
        <taxon>Fungi</taxon>
        <taxon>Dikarya</taxon>
        <taxon>Ascomycota</taxon>
        <taxon>Pezizomycotina</taxon>
        <taxon>Sordariomycetes</taxon>
        <taxon>Hypocreomycetidae</taxon>
        <taxon>Glomerellales</taxon>
        <taxon>Glomerellaceae</taxon>
        <taxon>Colletotrichum</taxon>
        <taxon>Colletotrichum truncatum species complex</taxon>
    </lineage>
</organism>
<protein>
    <submittedName>
        <fullName evidence="1">Uncharacterized protein</fullName>
    </submittedName>
</protein>
<dbReference type="EMBL" id="VUJX02000007">
    <property type="protein sequence ID" value="KAL0934274.1"/>
    <property type="molecule type" value="Genomic_DNA"/>
</dbReference>
<keyword evidence="2" id="KW-1185">Reference proteome</keyword>
<accession>A0ACC3YQS1</accession>
<evidence type="ECO:0000313" key="1">
    <source>
        <dbReference type="EMBL" id="KAL0934274.1"/>
    </source>
</evidence>
<evidence type="ECO:0000313" key="2">
    <source>
        <dbReference type="Proteomes" id="UP000805649"/>
    </source>
</evidence>
<dbReference type="Proteomes" id="UP000805649">
    <property type="component" value="Unassembled WGS sequence"/>
</dbReference>
<proteinExistence type="predicted"/>
<comment type="caution">
    <text evidence="1">The sequence shown here is derived from an EMBL/GenBank/DDBJ whole genome shotgun (WGS) entry which is preliminary data.</text>
</comment>
<sequence length="239" mass="27249">MKPPLAHGEDYQYWLYELMRFIADHTSIPIPNFAVEMDAITYNQYVVEKKVDPHMGKPLSVVWHLLEDGQKHRIVVQLRDILQLLRGIGINKIPHAPCITDRFIARNGCSPLNRRRPYTDNKGFVDILKDSVGAVNGDPHEANTNAKFVKALASAEGNDLVLTHGNINADDIYVSEKGSIVAISNWSESGFYPRYWEFIKARLAYNSEPSFVEEGTIEKVLKPYWSELAIMTHAHNMIW</sequence>
<gene>
    <name evidence="1" type="ORF">CTRU02_211073</name>
</gene>
<reference evidence="1 2" key="1">
    <citation type="journal article" date="2020" name="Phytopathology">
        <title>Genome Sequence Resources of Colletotrichum truncatum, C. plurivorum, C. musicola, and C. sojae: Four Species Pathogenic to Soybean (Glycine max).</title>
        <authorList>
            <person name="Rogerio F."/>
            <person name="Boufleur T.R."/>
            <person name="Ciampi-Guillardi M."/>
            <person name="Sukno S.A."/>
            <person name="Thon M.R."/>
            <person name="Massola Junior N.S."/>
            <person name="Baroncelli R."/>
        </authorList>
    </citation>
    <scope>NUCLEOTIDE SEQUENCE [LARGE SCALE GENOMIC DNA]</scope>
    <source>
        <strain evidence="1 2">CMES1059</strain>
    </source>
</reference>